<dbReference type="EC" id="3.4.21.-" evidence="3"/>
<dbReference type="SUPFAM" id="SSF56601">
    <property type="entry name" value="beta-lactamase/transpeptidase-like"/>
    <property type="match status" value="1"/>
</dbReference>
<evidence type="ECO:0000256" key="1">
    <source>
        <dbReference type="ARBA" id="ARBA00006096"/>
    </source>
</evidence>
<dbReference type="Gene3D" id="3.40.710.10">
    <property type="entry name" value="DD-peptidase/beta-lactamase superfamily"/>
    <property type="match status" value="1"/>
</dbReference>
<keyword evidence="3" id="KW-0121">Carboxypeptidase</keyword>
<comment type="caution">
    <text evidence="3">The sequence shown here is derived from an EMBL/GenBank/DDBJ whole genome shotgun (WGS) entry which is preliminary data.</text>
</comment>
<sequence>MRVFITFLCIGFSFYVSAYEPINSLPTGSRVSLLVKNPTETALSINTKQLFPPASTLKIITALAAKLELGDDFRFETQLEQKNKDIVIRFSGDPTLKTQDLDNLFKQASNQGIKSIEGNIWLNDSIFTGYERAVGWPWDILGVCYSAPSSAITLDGNCVQASIYTNSDGSTRAHVPEHQPIIVTNDVITVTKEVQKERQCQLELLTSDNNNYHLSGCLISQKKPLPLKFAVQDTQEYTSSIIKNLLAKHRISFSGNIASRNDIQGTPIATHLSAPLNDLVESMLKSSNNLIADNITKTLGARFYSQPGSFNNGTEAIKQIIFSNSRINLSASQFADGSGLSRNNRMTAEDMNKILEYIWKNESTLGVIKILPKSGETGTLKYRRSMRQVPIKGQLQAKSGSVYGSYNMAGYVLNGNGQPKSTFVQFISDYFPKKEESESNSLSPLFKFEKAFYQDLIKLSPKNSSLQ</sequence>
<organism evidence="3 4">
    <name type="scientific">Vibrio algarum</name>
    <dbReference type="NCBI Taxonomy" id="3020714"/>
    <lineage>
        <taxon>Bacteria</taxon>
        <taxon>Pseudomonadati</taxon>
        <taxon>Pseudomonadota</taxon>
        <taxon>Gammaproteobacteria</taxon>
        <taxon>Vibrionales</taxon>
        <taxon>Vibrionaceae</taxon>
        <taxon>Vibrio</taxon>
    </lineage>
</organism>
<keyword evidence="3" id="KW-0645">Protease</keyword>
<dbReference type="InterPro" id="IPR000667">
    <property type="entry name" value="Peptidase_S13"/>
</dbReference>
<dbReference type="NCBIfam" id="TIGR00666">
    <property type="entry name" value="PBP4"/>
    <property type="match status" value="1"/>
</dbReference>
<dbReference type="Pfam" id="PF02113">
    <property type="entry name" value="Peptidase_S13"/>
    <property type="match status" value="1"/>
</dbReference>
<evidence type="ECO:0000256" key="2">
    <source>
        <dbReference type="ARBA" id="ARBA00022801"/>
    </source>
</evidence>
<gene>
    <name evidence="3" type="primary">dacB</name>
    <name evidence="3" type="ORF">PGX00_05095</name>
</gene>
<keyword evidence="2 3" id="KW-0378">Hydrolase</keyword>
<dbReference type="Gene3D" id="3.50.80.20">
    <property type="entry name" value="D-Ala-D-Ala carboxypeptidase C, peptidase S13"/>
    <property type="match status" value="1"/>
</dbReference>
<evidence type="ECO:0000313" key="3">
    <source>
        <dbReference type="EMBL" id="MDB1123084.1"/>
    </source>
</evidence>
<dbReference type="GO" id="GO:0009002">
    <property type="term" value="F:serine-type D-Ala-D-Ala carboxypeptidase activity"/>
    <property type="evidence" value="ECO:0007669"/>
    <property type="project" value="UniProtKB-EC"/>
</dbReference>
<proteinExistence type="inferred from homology"/>
<dbReference type="PRINTS" id="PR00922">
    <property type="entry name" value="DADACBPTASE3"/>
</dbReference>
<evidence type="ECO:0000313" key="4">
    <source>
        <dbReference type="Proteomes" id="UP001210678"/>
    </source>
</evidence>
<dbReference type="NCBIfam" id="NF008322">
    <property type="entry name" value="PRK11113.1"/>
    <property type="match status" value="1"/>
</dbReference>
<dbReference type="InterPro" id="IPR012338">
    <property type="entry name" value="Beta-lactam/transpept-like"/>
</dbReference>
<name>A0ABT4YNG4_9VIBR</name>
<comment type="similarity">
    <text evidence="1">Belongs to the peptidase S13 family.</text>
</comment>
<dbReference type="RefSeq" id="WP_272133447.1">
    <property type="nucleotide sequence ID" value="NZ_JAQLOI010000001.1"/>
</dbReference>
<dbReference type="PANTHER" id="PTHR30023:SF0">
    <property type="entry name" value="PENICILLIN-SENSITIVE CARBOXYPEPTIDASE A"/>
    <property type="match status" value="1"/>
</dbReference>
<protein>
    <submittedName>
        <fullName evidence="3">Serine-type D-Ala-D-Ala carboxypeptidase</fullName>
        <ecNumber evidence="3">3.4.16.4</ecNumber>
        <ecNumber evidence="3">3.4.21.-</ecNumber>
    </submittedName>
</protein>
<accession>A0ABT4YNG4</accession>
<dbReference type="EC" id="3.4.16.4" evidence="3"/>
<dbReference type="EMBL" id="JAQLOI010000001">
    <property type="protein sequence ID" value="MDB1123084.1"/>
    <property type="molecule type" value="Genomic_DNA"/>
</dbReference>
<keyword evidence="4" id="KW-1185">Reference proteome</keyword>
<dbReference type="PANTHER" id="PTHR30023">
    <property type="entry name" value="D-ALANYL-D-ALANINE CARBOXYPEPTIDASE"/>
    <property type="match status" value="1"/>
</dbReference>
<reference evidence="3 4" key="1">
    <citation type="submission" date="2023-01" db="EMBL/GenBank/DDBJ databases">
        <title>Vibrio sp. KJ40-1 sp.nov, isolated from marine algae.</title>
        <authorList>
            <person name="Butt M."/>
            <person name="Kim J.M.J."/>
            <person name="Jeon C.O.C."/>
        </authorList>
    </citation>
    <scope>NUCLEOTIDE SEQUENCE [LARGE SCALE GENOMIC DNA]</scope>
    <source>
        <strain evidence="3 4">KJ40-1</strain>
    </source>
</reference>
<dbReference type="Proteomes" id="UP001210678">
    <property type="component" value="Unassembled WGS sequence"/>
</dbReference>